<keyword evidence="2" id="KW-1185">Reference proteome</keyword>
<evidence type="ECO:0000313" key="2">
    <source>
        <dbReference type="Proteomes" id="UP000663193"/>
    </source>
</evidence>
<sequence>MNREADVEVSSLQTRETNRQILSHVPRPVSAKVSLLIYFMNVGPIRIDSLWHTSCVRHASMPGDLKLDYFGPETYAMGIYENNSFPISRSFDDTTDYIQCGT</sequence>
<proteinExistence type="predicted"/>
<evidence type="ECO:0000313" key="1">
    <source>
        <dbReference type="EMBL" id="QRC95550.1"/>
    </source>
</evidence>
<dbReference type="AlphaFoldDB" id="A0A7U2HXI7"/>
<gene>
    <name evidence="1" type="ORF">JI435_407490</name>
</gene>
<dbReference type="VEuPathDB" id="FungiDB:JI435_407490"/>
<organism evidence="1 2">
    <name type="scientific">Phaeosphaeria nodorum (strain SN15 / ATCC MYA-4574 / FGSC 10173)</name>
    <name type="common">Glume blotch fungus</name>
    <name type="synonym">Parastagonospora nodorum</name>
    <dbReference type="NCBI Taxonomy" id="321614"/>
    <lineage>
        <taxon>Eukaryota</taxon>
        <taxon>Fungi</taxon>
        <taxon>Dikarya</taxon>
        <taxon>Ascomycota</taxon>
        <taxon>Pezizomycotina</taxon>
        <taxon>Dothideomycetes</taxon>
        <taxon>Pleosporomycetidae</taxon>
        <taxon>Pleosporales</taxon>
        <taxon>Pleosporineae</taxon>
        <taxon>Phaeosphaeriaceae</taxon>
        <taxon>Parastagonospora</taxon>
    </lineage>
</organism>
<name>A0A7U2HXI7_PHANO</name>
<dbReference type="EMBL" id="CP069027">
    <property type="protein sequence ID" value="QRC95550.1"/>
    <property type="molecule type" value="Genomic_DNA"/>
</dbReference>
<dbReference type="Proteomes" id="UP000663193">
    <property type="component" value="Chromosome 5"/>
</dbReference>
<protein>
    <submittedName>
        <fullName evidence="1">Uncharacterized protein</fullName>
    </submittedName>
</protein>
<reference evidence="2" key="1">
    <citation type="journal article" date="2021" name="BMC Genomics">
        <title>Chromosome-level genome assembly and manually-curated proteome of model necrotroph Parastagonospora nodorum Sn15 reveals a genome-wide trove of candidate effector homologs, and redundancy of virulence-related functions within an accessory chromosome.</title>
        <authorList>
            <person name="Bertazzoni S."/>
            <person name="Jones D.A.B."/>
            <person name="Phan H.T."/>
            <person name="Tan K.-C."/>
            <person name="Hane J.K."/>
        </authorList>
    </citation>
    <scope>NUCLEOTIDE SEQUENCE [LARGE SCALE GENOMIC DNA]</scope>
    <source>
        <strain evidence="2">SN15 / ATCC MYA-4574 / FGSC 10173)</strain>
    </source>
</reference>
<accession>A0A7U2HXI7</accession>